<evidence type="ECO:0000256" key="6">
    <source>
        <dbReference type="ARBA" id="ARBA00022667"/>
    </source>
</evidence>
<keyword evidence="10" id="KW-0067">ATP-binding</keyword>
<keyword evidence="9" id="KW-0611">Plant defense</keyword>
<sequence>MSAYDAVVSLKHMLEEYLLPFPLVIREIMVRQAKAYREKKEEVMRLFNRTTSVGHVALSHLQQLEEEIKFLRPANIEDFISGVGANRVWLDFSGTIRSIYSFYHAKQTNMSGREACELEKLEDFLKKFTPVTVLDDSTETDLMEFLHRTENLYMGENSSVALARKHHGSRKVVNDLLSSSNELRKSITFLNKVAEKTIYIHDQICSLLRILENSNDTEVADCINTLAKVEANYVELCTMDHPILLKMEYVTGHLVPGWEMSLGKAIKSIPDVVEVTHQRLSDILTTVNDIVVKRKTDIGFRDFQLCCASQQKNSWKSSPEEEDVVVGLDDDIGEIIDKLTARPKPPVLTILGMGGIGKTTLARKVFNLLKDQFVCVAGVDRVSKAAPVRELLSNILHSIAPSTDKIQEKSKKDLGNELSRSLFKRNYLIVIDDLWNIKAWGAIKRYFRDGHKGQILITSQLMGCKFPATVNHCMKQLNRRQRLELLERLVFGKKSCPDELKLVGRLIVKNCGLPLAIAVIAGILTRVECTPSRWLDIASIIKSTDSGKCLAILAVSYDLLPKHLKACLLYMGTFPAHCQIKVPKLIRLWLTEGFLGSKLSEDSVKFAEDCLEDLMHRRLILVGEVSLDGKIKTCLIRNGIRDLCLRKVQGENITDVECSWQSTSRQENASKLLNAIRTYVAQKLGKACSINEEIKEYIASNDFKCGSTSRPKYSWESSLKEEHVVGLDDDIKKIMETITGPPSGLQVLTIVGMGGIGKSTLARKVFHHCRRANEFHCLAWVDRASNSNLVRELLSNLLQSIAPSDDGILVRNCEDLGERLYRSLMRTKYLIVIDDLWNIEAWDAIQKYFPDHKSGSRILITSRFKDINNRFRDIPTHVIQNPPYCMTLLNSEQSWNLLEKLVYGEKPCPAELVDLGKDIAAKCGGLPLAIVVIAGTLSRIRSTPNSWRDIMLSVSSVVDTGPQQCLDILAVSYKLLPLHLKACFLYMGAFPAYSEIEVRKLISLWVAEGFLDSKLSDDLENVAESYLNDLIGRSLVLIGKRSLDGNIKTCLIHDLLREFCLREARKGHFMYVMETDAQGFPERIDNQCRLIFNLDNCADLQLLPSNPHLRSFIWLTLGSDFIPGIVSLQLSGFKLLIVLDMFFLRFDAFPDQLLNLVNLRYLALHVTYELDASISELRKLQSLLIYGPWNLREVEESPILSFEYWNMPCLRHLHFTVPSHVRNPPIFKQDPSGAGYLQTLSTLTFSSCTNAVLNMMPHLKKLGISETKEEYNKDPSSECLKNLSGLQELETLKCFFYRGNPETRSLCLFSLPSNLKKLTLSGSHLSWEKMTFITLLPKLEMLKLKNYAFQGPKWELTTEVFGRLKQLLIDNTDLMHWETASTDHLPCLEHLVLRRCKSLEEIPNVVGEGSMLRRIELHYCSKTAENSAKEFQDGILEVVIRSDWFSCSA</sequence>
<dbReference type="InterPro" id="IPR055414">
    <property type="entry name" value="LRR_R13L4/SHOC2-like"/>
</dbReference>
<reference evidence="14 15" key="1">
    <citation type="submission" date="2024-11" db="EMBL/GenBank/DDBJ databases">
        <title>A near-complete genome assembly of Cinchona calisaya.</title>
        <authorList>
            <person name="Lian D.C."/>
            <person name="Zhao X.W."/>
            <person name="Wei L."/>
        </authorList>
    </citation>
    <scope>NUCLEOTIDE SEQUENCE [LARGE SCALE GENOMIC DNA]</scope>
    <source>
        <tissue evidence="14">Nenye</tissue>
    </source>
</reference>
<dbReference type="InterPro" id="IPR042197">
    <property type="entry name" value="Apaf_helical"/>
</dbReference>
<name>A0ABD2YXC6_9GENT</name>
<gene>
    <name evidence="14" type="ORF">ACH5RR_030086</name>
</gene>
<dbReference type="FunFam" id="3.40.50.300:FF:001091">
    <property type="entry name" value="Probable disease resistance protein At1g61300"/>
    <property type="match status" value="1"/>
</dbReference>
<evidence type="ECO:0000256" key="2">
    <source>
        <dbReference type="ARBA" id="ARBA00004496"/>
    </source>
</evidence>
<evidence type="ECO:0000256" key="7">
    <source>
        <dbReference type="ARBA" id="ARBA00022737"/>
    </source>
</evidence>
<dbReference type="PANTHER" id="PTHR23155:SF1152">
    <property type="entry name" value="AAA+ ATPASE DOMAIN-CONTAINING PROTEIN"/>
    <property type="match status" value="1"/>
</dbReference>
<comment type="subcellular location">
    <subcellularLocation>
        <location evidence="2">Cytoplasm</location>
    </subcellularLocation>
</comment>
<evidence type="ECO:0000256" key="10">
    <source>
        <dbReference type="ARBA" id="ARBA00022840"/>
    </source>
</evidence>
<dbReference type="GO" id="GO:0005524">
    <property type="term" value="F:ATP binding"/>
    <property type="evidence" value="ECO:0007669"/>
    <property type="project" value="UniProtKB-KW"/>
</dbReference>
<dbReference type="Proteomes" id="UP001630127">
    <property type="component" value="Unassembled WGS sequence"/>
</dbReference>
<comment type="function">
    <text evidence="1">Confers resistance to late blight (Phytophthora infestans) races carrying the avirulence gene Avr1. Resistance proteins guard the plant against pathogens that contain an appropriate avirulence protein via an indirect interaction with this avirulence protein. That triggers a defense system including the hypersensitive response, which restricts the pathogen growth.</text>
</comment>
<evidence type="ECO:0000259" key="13">
    <source>
        <dbReference type="Pfam" id="PF23598"/>
    </source>
</evidence>
<feature type="domain" description="Disease resistance protein winged helix" evidence="12">
    <location>
        <begin position="990"/>
        <end position="1059"/>
    </location>
</feature>
<keyword evidence="15" id="KW-1185">Reference proteome</keyword>
<keyword evidence="5" id="KW-0433">Leucine-rich repeat</keyword>
<dbReference type="Gene3D" id="3.40.50.300">
    <property type="entry name" value="P-loop containing nucleotide triphosphate hydrolases"/>
    <property type="match status" value="2"/>
</dbReference>
<feature type="domain" description="NB-ARC" evidence="11">
    <location>
        <begin position="329"/>
        <end position="495"/>
    </location>
</feature>
<evidence type="ECO:0000256" key="5">
    <source>
        <dbReference type="ARBA" id="ARBA00022614"/>
    </source>
</evidence>
<feature type="domain" description="Disease resistance R13L4/SHOC-2-like LRR" evidence="13">
    <location>
        <begin position="1108"/>
        <end position="1427"/>
    </location>
</feature>
<keyword evidence="6" id="KW-0381">Hypersensitive response</keyword>
<evidence type="ECO:0000256" key="4">
    <source>
        <dbReference type="ARBA" id="ARBA00022490"/>
    </source>
</evidence>
<organism evidence="14 15">
    <name type="scientific">Cinchona calisaya</name>
    <dbReference type="NCBI Taxonomy" id="153742"/>
    <lineage>
        <taxon>Eukaryota</taxon>
        <taxon>Viridiplantae</taxon>
        <taxon>Streptophyta</taxon>
        <taxon>Embryophyta</taxon>
        <taxon>Tracheophyta</taxon>
        <taxon>Spermatophyta</taxon>
        <taxon>Magnoliopsida</taxon>
        <taxon>eudicotyledons</taxon>
        <taxon>Gunneridae</taxon>
        <taxon>Pentapetalae</taxon>
        <taxon>asterids</taxon>
        <taxon>lamiids</taxon>
        <taxon>Gentianales</taxon>
        <taxon>Rubiaceae</taxon>
        <taxon>Cinchonoideae</taxon>
        <taxon>Cinchoneae</taxon>
        <taxon>Cinchona</taxon>
    </lineage>
</organism>
<evidence type="ECO:0000256" key="9">
    <source>
        <dbReference type="ARBA" id="ARBA00022821"/>
    </source>
</evidence>
<dbReference type="Gene3D" id="1.10.10.10">
    <property type="entry name" value="Winged helix-like DNA-binding domain superfamily/Winged helix DNA-binding domain"/>
    <property type="match status" value="2"/>
</dbReference>
<dbReference type="GO" id="GO:0051607">
    <property type="term" value="P:defense response to virus"/>
    <property type="evidence" value="ECO:0007669"/>
    <property type="project" value="UniProtKB-ARBA"/>
</dbReference>
<dbReference type="Pfam" id="PF23598">
    <property type="entry name" value="LRR_14"/>
    <property type="match status" value="1"/>
</dbReference>
<feature type="domain" description="Disease resistance protein winged helix" evidence="12">
    <location>
        <begin position="574"/>
        <end position="644"/>
    </location>
</feature>
<evidence type="ECO:0000313" key="15">
    <source>
        <dbReference type="Proteomes" id="UP001630127"/>
    </source>
</evidence>
<evidence type="ECO:0000256" key="1">
    <source>
        <dbReference type="ARBA" id="ARBA00002074"/>
    </source>
</evidence>
<dbReference type="GO" id="GO:0009626">
    <property type="term" value="P:plant-type hypersensitive response"/>
    <property type="evidence" value="ECO:0007669"/>
    <property type="project" value="UniProtKB-KW"/>
</dbReference>
<feature type="domain" description="NB-ARC" evidence="11">
    <location>
        <begin position="729"/>
        <end position="904"/>
    </location>
</feature>
<accession>A0ABD2YXC6</accession>
<dbReference type="Gene3D" id="1.10.8.430">
    <property type="entry name" value="Helical domain of apoptotic protease-activating factors"/>
    <property type="match status" value="2"/>
</dbReference>
<dbReference type="InterPro" id="IPR027417">
    <property type="entry name" value="P-loop_NTPase"/>
</dbReference>
<keyword evidence="8" id="KW-0547">Nucleotide-binding</keyword>
<dbReference type="Gene3D" id="3.80.10.10">
    <property type="entry name" value="Ribonuclease Inhibitor"/>
    <property type="match status" value="2"/>
</dbReference>
<dbReference type="PRINTS" id="PR00364">
    <property type="entry name" value="DISEASERSIST"/>
</dbReference>
<dbReference type="Pfam" id="PF23559">
    <property type="entry name" value="WHD_DRP"/>
    <property type="match status" value="2"/>
</dbReference>
<dbReference type="GO" id="GO:0005737">
    <property type="term" value="C:cytoplasm"/>
    <property type="evidence" value="ECO:0007669"/>
    <property type="project" value="UniProtKB-SubCell"/>
</dbReference>
<dbReference type="SUPFAM" id="SSF52058">
    <property type="entry name" value="L domain-like"/>
    <property type="match status" value="1"/>
</dbReference>
<proteinExistence type="inferred from homology"/>
<dbReference type="InterPro" id="IPR032675">
    <property type="entry name" value="LRR_dom_sf"/>
</dbReference>
<dbReference type="InterPro" id="IPR002182">
    <property type="entry name" value="NB-ARC"/>
</dbReference>
<dbReference type="InterPro" id="IPR044974">
    <property type="entry name" value="Disease_R_plants"/>
</dbReference>
<keyword evidence="4" id="KW-0963">Cytoplasm</keyword>
<protein>
    <submittedName>
        <fullName evidence="14">Uncharacterized protein</fullName>
    </submittedName>
</protein>
<dbReference type="SUPFAM" id="SSF52540">
    <property type="entry name" value="P-loop containing nucleoside triphosphate hydrolases"/>
    <property type="match status" value="2"/>
</dbReference>
<dbReference type="EMBL" id="JBJUIK010000012">
    <property type="protein sequence ID" value="KAL3510685.1"/>
    <property type="molecule type" value="Genomic_DNA"/>
</dbReference>
<comment type="caution">
    <text evidence="14">The sequence shown here is derived from an EMBL/GenBank/DDBJ whole genome shotgun (WGS) entry which is preliminary data.</text>
</comment>
<evidence type="ECO:0000259" key="11">
    <source>
        <dbReference type="Pfam" id="PF00931"/>
    </source>
</evidence>
<comment type="similarity">
    <text evidence="3">Belongs to the disease resistance NB-LRR family.</text>
</comment>
<keyword evidence="7" id="KW-0677">Repeat</keyword>
<dbReference type="PANTHER" id="PTHR23155">
    <property type="entry name" value="DISEASE RESISTANCE PROTEIN RP"/>
    <property type="match status" value="1"/>
</dbReference>
<dbReference type="FunFam" id="1.10.10.10:FF:000322">
    <property type="entry name" value="Probable disease resistance protein At1g63360"/>
    <property type="match status" value="1"/>
</dbReference>
<dbReference type="InterPro" id="IPR036388">
    <property type="entry name" value="WH-like_DNA-bd_sf"/>
</dbReference>
<evidence type="ECO:0000259" key="12">
    <source>
        <dbReference type="Pfam" id="PF23559"/>
    </source>
</evidence>
<dbReference type="Pfam" id="PF00931">
    <property type="entry name" value="NB-ARC"/>
    <property type="match status" value="2"/>
</dbReference>
<evidence type="ECO:0000256" key="3">
    <source>
        <dbReference type="ARBA" id="ARBA00008894"/>
    </source>
</evidence>
<evidence type="ECO:0000256" key="8">
    <source>
        <dbReference type="ARBA" id="ARBA00022741"/>
    </source>
</evidence>
<dbReference type="InterPro" id="IPR058922">
    <property type="entry name" value="WHD_DRP"/>
</dbReference>
<evidence type="ECO:0000313" key="14">
    <source>
        <dbReference type="EMBL" id="KAL3510685.1"/>
    </source>
</evidence>